<dbReference type="GO" id="GO:0009081">
    <property type="term" value="P:branched-chain amino acid metabolic process"/>
    <property type="evidence" value="ECO:0007669"/>
    <property type="project" value="InterPro"/>
</dbReference>
<dbReference type="PIRSF" id="PIRSF006468">
    <property type="entry name" value="BCAT1"/>
    <property type="match status" value="1"/>
</dbReference>
<name>A0A139ABY6_GONPJ</name>
<dbReference type="OMA" id="CHEVKQV"/>
<dbReference type="FunFam" id="3.30.470.10:FF:000004">
    <property type="entry name" value="Branched-chain-amino-acid aminotransferase"/>
    <property type="match status" value="1"/>
</dbReference>
<dbReference type="InterPro" id="IPR005786">
    <property type="entry name" value="B_amino_transII"/>
</dbReference>
<proteinExistence type="inferred from homology"/>
<dbReference type="InterPro" id="IPR043131">
    <property type="entry name" value="BCAT-like_N"/>
</dbReference>
<evidence type="ECO:0000256" key="5">
    <source>
        <dbReference type="ARBA" id="ARBA00022898"/>
    </source>
</evidence>
<organism evidence="7 8">
    <name type="scientific">Gonapodya prolifera (strain JEL478)</name>
    <name type="common">Monoblepharis prolifera</name>
    <dbReference type="NCBI Taxonomy" id="1344416"/>
    <lineage>
        <taxon>Eukaryota</taxon>
        <taxon>Fungi</taxon>
        <taxon>Fungi incertae sedis</taxon>
        <taxon>Chytridiomycota</taxon>
        <taxon>Chytridiomycota incertae sedis</taxon>
        <taxon>Monoblepharidomycetes</taxon>
        <taxon>Monoblepharidales</taxon>
        <taxon>Gonapodyaceae</taxon>
        <taxon>Gonapodya</taxon>
    </lineage>
</organism>
<dbReference type="NCBIfam" id="TIGR01123">
    <property type="entry name" value="ilvE_II"/>
    <property type="match status" value="1"/>
</dbReference>
<evidence type="ECO:0000313" key="8">
    <source>
        <dbReference type="Proteomes" id="UP000070544"/>
    </source>
</evidence>
<comment type="similarity">
    <text evidence="2">Belongs to the class-IV pyridoxal-phosphate-dependent aminotransferase family.</text>
</comment>
<sequence>MAAANGTHAREERQKPDIDWKNLGFSYIPTYSHVEYKWRKGQGWDDGRLVKEPYMNIHIAATGLHYGQSSFEGLKAYRMKDGKVRLFRPDKNAERMQISADAVCMVAPPPSIFLEACRRVISDNIDFVPPYGTGGSLYVRPLLFGSGPQIGLHEADEYTFLVLVIPVGEYYKGGVSGSVKALIRNKLDRAAPHGTGHAKLGGNYPAALGPVNEAVKIGYNLLLFLDPATHTHVDEFSSSNFIALTSLDAEGRRTYVTPQSESILNSVTNRTLREIAEKRLGWKVEVRKVPFEEVKKGTYSEVGACGTAAVISPVGTIGYEHEDGRIEEIKIGDGSVEGWKALFKEFSALQVGEVEDWEKWGYHWPAEGI</sequence>
<evidence type="ECO:0000256" key="3">
    <source>
        <dbReference type="ARBA" id="ARBA00022576"/>
    </source>
</evidence>
<gene>
    <name evidence="7" type="ORF">M427DRAFT_70766</name>
</gene>
<evidence type="ECO:0000256" key="1">
    <source>
        <dbReference type="ARBA" id="ARBA00001933"/>
    </source>
</evidence>
<dbReference type="STRING" id="1344416.A0A139ABY6"/>
<evidence type="ECO:0000256" key="4">
    <source>
        <dbReference type="ARBA" id="ARBA00022679"/>
    </source>
</evidence>
<dbReference type="NCBIfam" id="NF009897">
    <property type="entry name" value="PRK13357.1"/>
    <property type="match status" value="1"/>
</dbReference>
<dbReference type="AlphaFoldDB" id="A0A139ABY6"/>
<dbReference type="GO" id="GO:0004084">
    <property type="term" value="F:branched-chain-amino-acid transaminase activity"/>
    <property type="evidence" value="ECO:0007669"/>
    <property type="project" value="InterPro"/>
</dbReference>
<keyword evidence="4" id="KW-0808">Transferase</keyword>
<evidence type="ECO:0000313" key="7">
    <source>
        <dbReference type="EMBL" id="KXS14342.1"/>
    </source>
</evidence>
<dbReference type="Gene3D" id="3.30.470.10">
    <property type="match status" value="1"/>
</dbReference>
<evidence type="ECO:0000256" key="6">
    <source>
        <dbReference type="PIRSR" id="PIRSR006468-1"/>
    </source>
</evidence>
<keyword evidence="3" id="KW-0032">Aminotransferase</keyword>
<feature type="modified residue" description="N6-(pyridoxal phosphate)lysine" evidence="6">
    <location>
        <position position="199"/>
    </location>
</feature>
<dbReference type="SUPFAM" id="SSF56752">
    <property type="entry name" value="D-aminoacid aminotransferase-like PLP-dependent enzymes"/>
    <property type="match status" value="1"/>
</dbReference>
<dbReference type="InterPro" id="IPR033939">
    <property type="entry name" value="BCAT_family"/>
</dbReference>
<comment type="cofactor">
    <cofactor evidence="1">
        <name>pyridoxal 5'-phosphate</name>
        <dbReference type="ChEBI" id="CHEBI:597326"/>
    </cofactor>
</comment>
<dbReference type="Pfam" id="PF01063">
    <property type="entry name" value="Aminotran_4"/>
    <property type="match status" value="1"/>
</dbReference>
<dbReference type="Gene3D" id="3.20.10.10">
    <property type="entry name" value="D-amino Acid Aminotransferase, subunit A, domain 2"/>
    <property type="match status" value="1"/>
</dbReference>
<dbReference type="InterPro" id="IPR036038">
    <property type="entry name" value="Aminotransferase-like"/>
</dbReference>
<reference evidence="7 8" key="1">
    <citation type="journal article" date="2015" name="Genome Biol. Evol.">
        <title>Phylogenomic analyses indicate that early fungi evolved digesting cell walls of algal ancestors of land plants.</title>
        <authorList>
            <person name="Chang Y."/>
            <person name="Wang S."/>
            <person name="Sekimoto S."/>
            <person name="Aerts A.L."/>
            <person name="Choi C."/>
            <person name="Clum A."/>
            <person name="LaButti K.M."/>
            <person name="Lindquist E.A."/>
            <person name="Yee Ngan C."/>
            <person name="Ohm R.A."/>
            <person name="Salamov A.A."/>
            <person name="Grigoriev I.V."/>
            <person name="Spatafora J.W."/>
            <person name="Berbee M.L."/>
        </authorList>
    </citation>
    <scope>NUCLEOTIDE SEQUENCE [LARGE SCALE GENOMIC DNA]</scope>
    <source>
        <strain evidence="7 8">JEL478</strain>
    </source>
</reference>
<dbReference type="PANTHER" id="PTHR42825:SF2">
    <property type="entry name" value="BRANCHED-CHAIN-AMINO-ACID AMINOTRANSFERASE 3, CHLOROPLASTIC-RELATED"/>
    <property type="match status" value="1"/>
</dbReference>
<dbReference type="PANTHER" id="PTHR42825">
    <property type="entry name" value="AMINO ACID AMINOTRANSFERASE"/>
    <property type="match status" value="1"/>
</dbReference>
<dbReference type="InterPro" id="IPR001544">
    <property type="entry name" value="Aminotrans_IV"/>
</dbReference>
<evidence type="ECO:0000256" key="2">
    <source>
        <dbReference type="ARBA" id="ARBA00009320"/>
    </source>
</evidence>
<dbReference type="CDD" id="cd01557">
    <property type="entry name" value="BCAT_beta_family"/>
    <property type="match status" value="1"/>
</dbReference>
<accession>A0A139ABY6</accession>
<keyword evidence="5" id="KW-0663">Pyridoxal phosphate</keyword>
<keyword evidence="8" id="KW-1185">Reference proteome</keyword>
<dbReference type="InterPro" id="IPR043132">
    <property type="entry name" value="BCAT-like_C"/>
</dbReference>
<protein>
    <submittedName>
        <fullName evidence="7">Branched-chain-amino-acid transaminase</fullName>
    </submittedName>
</protein>
<dbReference type="EMBL" id="KQ965770">
    <property type="protein sequence ID" value="KXS14342.1"/>
    <property type="molecule type" value="Genomic_DNA"/>
</dbReference>
<dbReference type="Proteomes" id="UP000070544">
    <property type="component" value="Unassembled WGS sequence"/>
</dbReference>
<dbReference type="OrthoDB" id="409992at2759"/>